<dbReference type="GO" id="GO:0050660">
    <property type="term" value="F:flavin adenine dinucleotide binding"/>
    <property type="evidence" value="ECO:0007669"/>
    <property type="project" value="TreeGrafter"/>
</dbReference>
<dbReference type="InterPro" id="IPR004099">
    <property type="entry name" value="Pyr_nucl-diS_OxRdtase_dimer"/>
</dbReference>
<comment type="function">
    <text evidence="1">Conversion of NADPH, generated by peripheral catabolic pathways, to NADH, which can enter the respiratory chain for energy generation.</text>
</comment>
<keyword evidence="9" id="KW-0560">Oxidoreductase</keyword>
<evidence type="ECO:0000256" key="6">
    <source>
        <dbReference type="ARBA" id="ARBA00022630"/>
    </source>
</evidence>
<dbReference type="InterPro" id="IPR001100">
    <property type="entry name" value="Pyr_nuc-diS_OxRdtase"/>
</dbReference>
<reference evidence="15 16" key="1">
    <citation type="submission" date="2019-07" db="EMBL/GenBank/DDBJ databases">
        <title>Whole genome shotgun sequence of Cellulomonas xylanilytica NBRC 101102.</title>
        <authorList>
            <person name="Hosoyama A."/>
            <person name="Uohara A."/>
            <person name="Ohji S."/>
            <person name="Ichikawa N."/>
        </authorList>
    </citation>
    <scope>NUCLEOTIDE SEQUENCE [LARGE SCALE GENOMIC DNA]</scope>
    <source>
        <strain evidence="15 16">NBRC 101102</strain>
    </source>
</reference>
<dbReference type="Pfam" id="PF02852">
    <property type="entry name" value="Pyr_redox_dim"/>
    <property type="match status" value="1"/>
</dbReference>
<evidence type="ECO:0000256" key="3">
    <source>
        <dbReference type="ARBA" id="ARBA00007532"/>
    </source>
</evidence>
<dbReference type="EC" id="1.6.1.1" evidence="4"/>
<dbReference type="InterPro" id="IPR016156">
    <property type="entry name" value="FAD/NAD-linked_Rdtase_dimer_sf"/>
</dbReference>
<dbReference type="RefSeq" id="WP_146925922.1">
    <property type="nucleotide sequence ID" value="NZ_BJUB01000002.1"/>
</dbReference>
<dbReference type="PIRSF" id="PIRSF000350">
    <property type="entry name" value="Mercury_reductase_MerA"/>
    <property type="match status" value="1"/>
</dbReference>
<dbReference type="Pfam" id="PF07992">
    <property type="entry name" value="Pyr_redox_2"/>
    <property type="match status" value="1"/>
</dbReference>
<comment type="similarity">
    <text evidence="3">Belongs to the class-I pyridine nucleotide-disulfide oxidoreductase family.</text>
</comment>
<dbReference type="OrthoDB" id="9800167at2"/>
<dbReference type="GO" id="GO:0005829">
    <property type="term" value="C:cytosol"/>
    <property type="evidence" value="ECO:0007669"/>
    <property type="project" value="TreeGrafter"/>
</dbReference>
<gene>
    <name evidence="15" type="primary">udhA</name>
    <name evidence="15" type="ORF">CXY01_09690</name>
</gene>
<evidence type="ECO:0000256" key="9">
    <source>
        <dbReference type="ARBA" id="ARBA00023002"/>
    </source>
</evidence>
<keyword evidence="7 12" id="KW-0274">FAD</keyword>
<dbReference type="FunFam" id="3.30.390.30:FF:000001">
    <property type="entry name" value="Dihydrolipoyl dehydrogenase"/>
    <property type="match status" value="1"/>
</dbReference>
<evidence type="ECO:0000256" key="8">
    <source>
        <dbReference type="ARBA" id="ARBA00022857"/>
    </source>
</evidence>
<comment type="cofactor">
    <cofactor evidence="12">
        <name>FAD</name>
        <dbReference type="ChEBI" id="CHEBI:57692"/>
    </cofactor>
    <text evidence="12">Binds 1 FAD per subunit.</text>
</comment>
<dbReference type="SUPFAM" id="SSF51905">
    <property type="entry name" value="FAD/NAD(P)-binding domain"/>
    <property type="match status" value="1"/>
</dbReference>
<evidence type="ECO:0000256" key="7">
    <source>
        <dbReference type="ARBA" id="ARBA00022827"/>
    </source>
</evidence>
<dbReference type="PRINTS" id="PR00411">
    <property type="entry name" value="PNDRDTASEI"/>
</dbReference>
<keyword evidence="6" id="KW-0285">Flavoprotein</keyword>
<keyword evidence="5" id="KW-0963">Cytoplasm</keyword>
<evidence type="ECO:0000259" key="13">
    <source>
        <dbReference type="Pfam" id="PF02852"/>
    </source>
</evidence>
<dbReference type="GO" id="GO:0004148">
    <property type="term" value="F:dihydrolipoyl dehydrogenase (NADH) activity"/>
    <property type="evidence" value="ECO:0007669"/>
    <property type="project" value="TreeGrafter"/>
</dbReference>
<dbReference type="EMBL" id="BJUB01000002">
    <property type="protein sequence ID" value="GEK20449.1"/>
    <property type="molecule type" value="Genomic_DNA"/>
</dbReference>
<feature type="binding site" evidence="12">
    <location>
        <begin position="165"/>
        <end position="167"/>
    </location>
    <ligand>
        <name>FAD</name>
        <dbReference type="ChEBI" id="CHEBI:57692"/>
    </ligand>
</feature>
<keyword evidence="10 12" id="KW-0520">NAD</keyword>
<dbReference type="InterPro" id="IPR023753">
    <property type="entry name" value="FAD/NAD-binding_dom"/>
</dbReference>
<evidence type="ECO:0000256" key="11">
    <source>
        <dbReference type="ARBA" id="ARBA00031183"/>
    </source>
</evidence>
<evidence type="ECO:0000256" key="5">
    <source>
        <dbReference type="ARBA" id="ARBA00022490"/>
    </source>
</evidence>
<feature type="binding site" evidence="12">
    <location>
        <position position="135"/>
    </location>
    <ligand>
        <name>FAD</name>
        <dbReference type="ChEBI" id="CHEBI:57692"/>
    </ligand>
</feature>
<accession>A0A510V0S7</accession>
<feature type="domain" description="Pyridine nucleotide-disulphide oxidoreductase dimerisation" evidence="13">
    <location>
        <begin position="365"/>
        <end position="472"/>
    </location>
</feature>
<keyword evidence="8" id="KW-0521">NADP</keyword>
<dbReference type="GO" id="GO:0003957">
    <property type="term" value="F:NAD(P)+ transhydrogenase (Si-specific) activity"/>
    <property type="evidence" value="ECO:0007669"/>
    <property type="project" value="UniProtKB-EC"/>
</dbReference>
<sequence>MATDGVPGENPTPPEGATDARYDYDLVVVGTGPGGQKAAIAAAKLGHKVAIIERRHMMGGVSTNTGTIPSKTLREAVMYLTGMAQREVYGASYRVKSDITMEDLFARTQHVIGREHEVIRAQLLRNHVDILSGTGSFLDPHTLGVLDDDGIRRTQVTARFVVVATGSKPHRPTTVQFDERTVLDSDGVLALERVPNSMVVVGAGIIGIEYASMFAALGTRVTVIDKRPSMLEMCDPEVAESLKFHLRDLSVSFRFGEEVSGVDSNTHGTVTRLASGKRIAADAVMYSAGRQGQTDALNLSAAGLSADSRGRISVDEQYRTDVPHIFAVGDVIGFPALAATSMDQGRLAAYHAFDEPARELQSVQPIGIYTIPEISYCGRTEAELTTEAVPYEVGVARYRELARGQIVGDSYGMLKLLVHTETRELLGVHIFGTSATDLVHIGQAIMACGGTVDYLVDTVLNYPTLSEAYKVAALDATNKIRQVARFSL</sequence>
<feature type="domain" description="FAD/NAD(P)-binding" evidence="14">
    <location>
        <begin position="24"/>
        <end position="345"/>
    </location>
</feature>
<keyword evidence="16" id="KW-1185">Reference proteome</keyword>
<dbReference type="PRINTS" id="PR00368">
    <property type="entry name" value="FADPNR"/>
</dbReference>
<evidence type="ECO:0000256" key="10">
    <source>
        <dbReference type="ARBA" id="ARBA00023027"/>
    </source>
</evidence>
<dbReference type="AlphaFoldDB" id="A0A510V0S7"/>
<dbReference type="PANTHER" id="PTHR22912">
    <property type="entry name" value="DISULFIDE OXIDOREDUCTASE"/>
    <property type="match status" value="1"/>
</dbReference>
<dbReference type="SUPFAM" id="SSF55424">
    <property type="entry name" value="FAD/NAD-linked reductases, dimerisation (C-terminal) domain"/>
    <property type="match status" value="1"/>
</dbReference>
<comment type="caution">
    <text evidence="15">The sequence shown here is derived from an EMBL/GenBank/DDBJ whole genome shotgun (WGS) entry which is preliminary data.</text>
</comment>
<dbReference type="NCBIfam" id="NF003585">
    <property type="entry name" value="PRK05249.1"/>
    <property type="match status" value="1"/>
</dbReference>
<keyword evidence="12" id="KW-0547">Nucleotide-binding</keyword>
<evidence type="ECO:0000256" key="4">
    <source>
        <dbReference type="ARBA" id="ARBA00012772"/>
    </source>
</evidence>
<feature type="binding site" evidence="12">
    <location>
        <position position="289"/>
    </location>
    <ligand>
        <name>NAD(+)</name>
        <dbReference type="ChEBI" id="CHEBI:57540"/>
    </ligand>
</feature>
<dbReference type="PANTHER" id="PTHR22912:SF93">
    <property type="entry name" value="SOLUBLE PYRIDINE NUCLEOTIDE TRANSHYDROGENASE"/>
    <property type="match status" value="1"/>
</dbReference>
<organism evidence="15 16">
    <name type="scientific">Cellulomonas xylanilytica</name>
    <dbReference type="NCBI Taxonomy" id="233583"/>
    <lineage>
        <taxon>Bacteria</taxon>
        <taxon>Bacillati</taxon>
        <taxon>Actinomycetota</taxon>
        <taxon>Actinomycetes</taxon>
        <taxon>Micrococcales</taxon>
        <taxon>Cellulomonadaceae</taxon>
        <taxon>Cellulomonas</taxon>
    </lineage>
</organism>
<feature type="binding site" evidence="12">
    <location>
        <position position="71"/>
    </location>
    <ligand>
        <name>FAD</name>
        <dbReference type="ChEBI" id="CHEBI:57692"/>
    </ligand>
</feature>
<feature type="binding site" evidence="12">
    <location>
        <begin position="202"/>
        <end position="209"/>
    </location>
    <ligand>
        <name>NAD(+)</name>
        <dbReference type="ChEBI" id="CHEBI:57540"/>
    </ligand>
</feature>
<dbReference type="InterPro" id="IPR050151">
    <property type="entry name" value="Class-I_Pyr_Nuc-Dis_Oxidored"/>
</dbReference>
<dbReference type="InterPro" id="IPR036188">
    <property type="entry name" value="FAD/NAD-bd_sf"/>
</dbReference>
<evidence type="ECO:0000313" key="16">
    <source>
        <dbReference type="Proteomes" id="UP000321118"/>
    </source>
</evidence>
<evidence type="ECO:0000313" key="15">
    <source>
        <dbReference type="EMBL" id="GEK20449.1"/>
    </source>
</evidence>
<evidence type="ECO:0000256" key="1">
    <source>
        <dbReference type="ARBA" id="ARBA00002842"/>
    </source>
</evidence>
<feature type="binding site" evidence="12">
    <location>
        <position position="330"/>
    </location>
    <ligand>
        <name>FAD</name>
        <dbReference type="ChEBI" id="CHEBI:57692"/>
    </ligand>
</feature>
<dbReference type="Proteomes" id="UP000321118">
    <property type="component" value="Unassembled WGS sequence"/>
</dbReference>
<evidence type="ECO:0000256" key="12">
    <source>
        <dbReference type="PIRSR" id="PIRSR000350-3"/>
    </source>
</evidence>
<protein>
    <recommendedName>
        <fullName evidence="4">NAD(P)(+) transhydrogenase (Si-specific)</fullName>
        <ecNumber evidence="4">1.6.1.1</ecNumber>
    </recommendedName>
    <alternativeName>
        <fullName evidence="11">NAD(P)(+) transhydrogenase [B-specific]</fullName>
    </alternativeName>
</protein>
<comment type="subcellular location">
    <subcellularLocation>
        <location evidence="2">Cytoplasm</location>
    </subcellularLocation>
</comment>
<dbReference type="GO" id="GO:0006103">
    <property type="term" value="P:2-oxoglutarate metabolic process"/>
    <property type="evidence" value="ECO:0007669"/>
    <property type="project" value="TreeGrafter"/>
</dbReference>
<evidence type="ECO:0000256" key="2">
    <source>
        <dbReference type="ARBA" id="ARBA00004496"/>
    </source>
</evidence>
<dbReference type="Gene3D" id="3.30.390.30">
    <property type="match status" value="1"/>
</dbReference>
<evidence type="ECO:0000259" key="14">
    <source>
        <dbReference type="Pfam" id="PF07992"/>
    </source>
</evidence>
<name>A0A510V0S7_9CELL</name>
<dbReference type="Gene3D" id="3.50.50.60">
    <property type="entry name" value="FAD/NAD(P)-binding domain"/>
    <property type="match status" value="2"/>
</dbReference>
<proteinExistence type="inferred from homology"/>